<protein>
    <recommendedName>
        <fullName evidence="3">DUF2920 family protein</fullName>
    </recommendedName>
</protein>
<reference evidence="1 2" key="1">
    <citation type="journal article" date="2014" name="Genome Announc.">
        <title>Draft Genome Sequence of Fervidicella metallireducens Strain AeBT, an Iron-Reducing Thermoanaerobe from the Great Artesian Basin.</title>
        <authorList>
            <person name="Patel B.K."/>
        </authorList>
    </citation>
    <scope>NUCLEOTIDE SEQUENCE [LARGE SCALE GENOMIC DNA]</scope>
    <source>
        <strain evidence="1 2">AeB</strain>
    </source>
</reference>
<dbReference type="InterPro" id="IPR029058">
    <property type="entry name" value="AB_hydrolase_fold"/>
</dbReference>
<evidence type="ECO:0000313" key="2">
    <source>
        <dbReference type="Proteomes" id="UP000019681"/>
    </source>
</evidence>
<dbReference type="Proteomes" id="UP000019681">
    <property type="component" value="Unassembled WGS sequence"/>
</dbReference>
<dbReference type="EMBL" id="AZQP01000013">
    <property type="protein sequence ID" value="EYE88823.1"/>
    <property type="molecule type" value="Genomic_DNA"/>
</dbReference>
<dbReference type="STRING" id="1403537.Q428_05960"/>
<name>A0A017RVL5_9CLOT</name>
<dbReference type="Pfam" id="PF11144">
    <property type="entry name" value="DUF2920"/>
    <property type="match status" value="1"/>
</dbReference>
<organism evidence="1 2">
    <name type="scientific">Fervidicella metallireducens AeB</name>
    <dbReference type="NCBI Taxonomy" id="1403537"/>
    <lineage>
        <taxon>Bacteria</taxon>
        <taxon>Bacillati</taxon>
        <taxon>Bacillota</taxon>
        <taxon>Clostridia</taxon>
        <taxon>Eubacteriales</taxon>
        <taxon>Clostridiaceae</taxon>
        <taxon>Fervidicella</taxon>
    </lineage>
</organism>
<evidence type="ECO:0000313" key="1">
    <source>
        <dbReference type="EMBL" id="EYE88823.1"/>
    </source>
</evidence>
<gene>
    <name evidence="1" type="ORF">Q428_05960</name>
</gene>
<comment type="caution">
    <text evidence="1">The sequence shown here is derived from an EMBL/GenBank/DDBJ whole genome shotgun (WGS) entry which is preliminary data.</text>
</comment>
<proteinExistence type="predicted"/>
<dbReference type="OrthoDB" id="2448563at2"/>
<dbReference type="RefSeq" id="WP_152539076.1">
    <property type="nucleotide sequence ID" value="NZ_AZQP01000013.1"/>
</dbReference>
<keyword evidence="2" id="KW-1185">Reference proteome</keyword>
<dbReference type="InterPro" id="IPR022605">
    <property type="entry name" value="DUF2920"/>
</dbReference>
<accession>A0A017RVL5</accession>
<sequence length="162" mass="18865">MQQADKIIIPNLDQEQINRIFTKQETEKIYKNGKLDFDEFLRNAMNYNININVKADLSGETLFDFNDMGIMQALDNIVATLRVMNIIYENNCEFNSKKVIIYGQSHGAYLAYLCNAFAPTLFSLIIDNSAWIYPVYLKANRFLFQVINNFTLSIEFEYLAKK</sequence>
<dbReference type="SUPFAM" id="SSF53474">
    <property type="entry name" value="alpha/beta-Hydrolases"/>
    <property type="match status" value="1"/>
</dbReference>
<dbReference type="AlphaFoldDB" id="A0A017RVL5"/>
<evidence type="ECO:0008006" key="3">
    <source>
        <dbReference type="Google" id="ProtNLM"/>
    </source>
</evidence>